<evidence type="ECO:0000313" key="8">
    <source>
        <dbReference type="Proteomes" id="UP000807469"/>
    </source>
</evidence>
<evidence type="ECO:0000256" key="2">
    <source>
        <dbReference type="ARBA" id="ARBA00022490"/>
    </source>
</evidence>
<evidence type="ECO:0000256" key="4">
    <source>
        <dbReference type="ARBA" id="ARBA00022917"/>
    </source>
</evidence>
<accession>A0A9P5Z8A9</accession>
<keyword evidence="2" id="KW-0963">Cytoplasm</keyword>
<dbReference type="EMBL" id="MU155171">
    <property type="protein sequence ID" value="KAF9482030.1"/>
    <property type="molecule type" value="Genomic_DNA"/>
</dbReference>
<keyword evidence="4" id="KW-0648">Protein biosynthesis</keyword>
<feature type="region of interest" description="Disordered" evidence="5">
    <location>
        <begin position="640"/>
        <end position="671"/>
    </location>
</feature>
<keyword evidence="8" id="KW-1185">Reference proteome</keyword>
<feature type="compositionally biased region" description="Polar residues" evidence="5">
    <location>
        <begin position="407"/>
        <end position="418"/>
    </location>
</feature>
<evidence type="ECO:0000256" key="1">
    <source>
        <dbReference type="ARBA" id="ARBA00004496"/>
    </source>
</evidence>
<proteinExistence type="predicted"/>
<name>A0A9P5Z8A9_9AGAR</name>
<dbReference type="GO" id="GO:0006412">
    <property type="term" value="P:translation"/>
    <property type="evidence" value="ECO:0007669"/>
    <property type="project" value="UniProtKB-KW"/>
</dbReference>
<feature type="region of interest" description="Disordered" evidence="5">
    <location>
        <begin position="153"/>
        <end position="437"/>
    </location>
</feature>
<reference evidence="7" key="1">
    <citation type="submission" date="2020-11" db="EMBL/GenBank/DDBJ databases">
        <authorList>
            <consortium name="DOE Joint Genome Institute"/>
            <person name="Ahrendt S."/>
            <person name="Riley R."/>
            <person name="Andreopoulos W."/>
            <person name="Labutti K."/>
            <person name="Pangilinan J."/>
            <person name="Ruiz-Duenas F.J."/>
            <person name="Barrasa J.M."/>
            <person name="Sanchez-Garcia M."/>
            <person name="Camarero S."/>
            <person name="Miyauchi S."/>
            <person name="Serrano A."/>
            <person name="Linde D."/>
            <person name="Babiker R."/>
            <person name="Drula E."/>
            <person name="Ayuso-Fernandez I."/>
            <person name="Pacheco R."/>
            <person name="Padilla G."/>
            <person name="Ferreira P."/>
            <person name="Barriuso J."/>
            <person name="Kellner H."/>
            <person name="Castanera R."/>
            <person name="Alfaro M."/>
            <person name="Ramirez L."/>
            <person name="Pisabarro A.G."/>
            <person name="Kuo A."/>
            <person name="Tritt A."/>
            <person name="Lipzen A."/>
            <person name="He G."/>
            <person name="Yan M."/>
            <person name="Ng V."/>
            <person name="Cullen D."/>
            <person name="Martin F."/>
            <person name="Rosso M.-N."/>
            <person name="Henrissat B."/>
            <person name="Hibbett D."/>
            <person name="Martinez A.T."/>
            <person name="Grigoriev I.V."/>
        </authorList>
    </citation>
    <scope>NUCLEOTIDE SEQUENCE</scope>
    <source>
        <strain evidence="7">CIRM-BRFM 674</strain>
    </source>
</reference>
<dbReference type="GO" id="GO:0016787">
    <property type="term" value="F:hydrolase activity"/>
    <property type="evidence" value="ECO:0007669"/>
    <property type="project" value="UniProtKB-KW"/>
</dbReference>
<feature type="compositionally biased region" description="Polar residues" evidence="5">
    <location>
        <begin position="221"/>
        <end position="237"/>
    </location>
</feature>
<sequence length="671" mass="73172">MSRHRDVRNLNIADELDDDALSDGGDDELTQEQQDQMNDGLEQVRRVIGNEDVSGLSDNSIKDALWEYYFDVEKTITWAFEERERREIAKERKEPVDENDWETGLNENYRGGSYQYYQTIQIESAEEDEVAQHTGPRLPSIFLAQQQPGFDNRAYLEVPGSPIQQTKRLSTISEKSEWTEPSTLWRPRQQPAVPNTPRSFVSSTTTSYGQEIEGKVIQPDPNMSRTTPSGSAIQRLSTYEPPPSNSSNGSQNDHQLVSSTEHISSLKDLPSIPDLESKSSRQAMKLYSASLPTLPNKSQSKLSKLASSRTSSVSARSETTRSESSRSSGTAVTGSIKTYPALRPSAQSERPPSSVASKDLPSIPSKGSSTTGSATSAIVRRAIEAAMELEDMDKESTSPQFRLESPAPSQGSEYSKSSPPDVRAPPQRTASSQIRPLSKLAQLAQQKAEAANRYIPSPEPSSVSTARPLSKLAILAQQKVDATRIPKLPKTTTEYLTPIANGSSVTTAITTSYQSLYSLTDPSRPNIIPKLDVVPLQAIPVVADQKTSKLAMKVKRAGAGEKVAQSPQGNLEDDLAPPVSPIFQPKSTHAHKKKGKEIKRSKKEHSRHKSGQQFENHNMSSATSDAAQLKVFAFDGPSPDDVILNARKGSSLGSKASSKVLLSVGASQPST</sequence>
<dbReference type="GO" id="GO:0005737">
    <property type="term" value="C:cytoplasm"/>
    <property type="evidence" value="ECO:0007669"/>
    <property type="project" value="UniProtKB-SubCell"/>
</dbReference>
<evidence type="ECO:0000313" key="7">
    <source>
        <dbReference type="EMBL" id="KAF9482030.1"/>
    </source>
</evidence>
<feature type="compositionally biased region" description="Polar residues" evidence="5">
    <location>
        <begin position="345"/>
        <end position="356"/>
    </location>
</feature>
<comment type="caution">
    <text evidence="7">The sequence shown here is derived from an EMBL/GenBank/DDBJ whole genome shotgun (WGS) entry which is preliminary data.</text>
</comment>
<dbReference type="AlphaFoldDB" id="A0A9P5Z8A9"/>
<feature type="compositionally biased region" description="Polar residues" evidence="5">
    <location>
        <begin position="611"/>
        <end position="622"/>
    </location>
</feature>
<evidence type="ECO:0000256" key="3">
    <source>
        <dbReference type="ARBA" id="ARBA00022801"/>
    </source>
</evidence>
<feature type="compositionally biased region" description="Low complexity" evidence="5">
    <location>
        <begin position="297"/>
        <end position="317"/>
    </location>
</feature>
<feature type="compositionally biased region" description="Polar residues" evidence="5">
    <location>
        <begin position="192"/>
        <end position="209"/>
    </location>
</feature>
<protein>
    <recommendedName>
        <fullName evidence="6">HBS1-like protein N-terminal domain-containing protein</fullName>
    </recommendedName>
</protein>
<evidence type="ECO:0000259" key="6">
    <source>
        <dbReference type="Pfam" id="PF08938"/>
    </source>
</evidence>
<gene>
    <name evidence="7" type="ORF">BDN70DRAFT_488629</name>
</gene>
<feature type="compositionally biased region" description="Polar residues" evidence="5">
    <location>
        <begin position="253"/>
        <end position="263"/>
    </location>
</feature>
<dbReference type="Proteomes" id="UP000807469">
    <property type="component" value="Unassembled WGS sequence"/>
</dbReference>
<dbReference type="Pfam" id="PF08938">
    <property type="entry name" value="HBS1_N"/>
    <property type="match status" value="1"/>
</dbReference>
<keyword evidence="3" id="KW-0378">Hydrolase</keyword>
<evidence type="ECO:0000256" key="5">
    <source>
        <dbReference type="SAM" id="MobiDB-lite"/>
    </source>
</evidence>
<feature type="compositionally biased region" description="Low complexity" evidence="5">
    <location>
        <begin position="367"/>
        <end position="377"/>
    </location>
</feature>
<feature type="compositionally biased region" description="Polar residues" evidence="5">
    <location>
        <begin position="162"/>
        <end position="173"/>
    </location>
</feature>
<feature type="compositionally biased region" description="Basic residues" evidence="5">
    <location>
        <begin position="588"/>
        <end position="610"/>
    </location>
</feature>
<feature type="region of interest" description="Disordered" evidence="5">
    <location>
        <begin position="560"/>
        <end position="622"/>
    </location>
</feature>
<feature type="compositionally biased region" description="Acidic residues" evidence="5">
    <location>
        <begin position="14"/>
        <end position="30"/>
    </location>
</feature>
<comment type="subcellular location">
    <subcellularLocation>
        <location evidence="1">Cytoplasm</location>
    </subcellularLocation>
</comment>
<dbReference type="InterPro" id="IPR015033">
    <property type="entry name" value="HBS1-like_N"/>
</dbReference>
<feature type="region of interest" description="Disordered" evidence="5">
    <location>
        <begin position="1"/>
        <end position="40"/>
    </location>
</feature>
<organism evidence="7 8">
    <name type="scientific">Pholiota conissans</name>
    <dbReference type="NCBI Taxonomy" id="109636"/>
    <lineage>
        <taxon>Eukaryota</taxon>
        <taxon>Fungi</taxon>
        <taxon>Dikarya</taxon>
        <taxon>Basidiomycota</taxon>
        <taxon>Agaricomycotina</taxon>
        <taxon>Agaricomycetes</taxon>
        <taxon>Agaricomycetidae</taxon>
        <taxon>Agaricales</taxon>
        <taxon>Agaricineae</taxon>
        <taxon>Strophariaceae</taxon>
        <taxon>Pholiota</taxon>
    </lineage>
</organism>
<feature type="domain" description="HBS1-like protein N-terminal" evidence="6">
    <location>
        <begin position="14"/>
        <end position="84"/>
    </location>
</feature>
<feature type="compositionally biased region" description="Low complexity" evidence="5">
    <location>
        <begin position="648"/>
        <end position="665"/>
    </location>
</feature>
<dbReference type="OrthoDB" id="342024at2759"/>